<dbReference type="InterPro" id="IPR012693">
    <property type="entry name" value="ABC_transpr_PhnC"/>
</dbReference>
<keyword evidence="6" id="KW-1278">Translocase</keyword>
<evidence type="ECO:0000313" key="10">
    <source>
        <dbReference type="Proteomes" id="UP000195918"/>
    </source>
</evidence>
<gene>
    <name evidence="9" type="ORF">FM121_13785</name>
</gene>
<evidence type="ECO:0000256" key="4">
    <source>
        <dbReference type="ARBA" id="ARBA00022840"/>
    </source>
</evidence>
<evidence type="ECO:0000256" key="7">
    <source>
        <dbReference type="ARBA" id="ARBA00023136"/>
    </source>
</evidence>
<dbReference type="GO" id="GO:0016020">
    <property type="term" value="C:membrane"/>
    <property type="evidence" value="ECO:0007669"/>
    <property type="project" value="InterPro"/>
</dbReference>
<evidence type="ECO:0000259" key="8">
    <source>
        <dbReference type="PROSITE" id="PS50893"/>
    </source>
</evidence>
<keyword evidence="1" id="KW-0813">Transport</keyword>
<keyword evidence="7" id="KW-0472">Membrane</keyword>
<keyword evidence="2" id="KW-1003">Cell membrane</keyword>
<dbReference type="CDD" id="cd03256">
    <property type="entry name" value="ABC_PhnC_transporter"/>
    <property type="match status" value="1"/>
</dbReference>
<keyword evidence="5" id="KW-0918">Phosphonate transport</keyword>
<keyword evidence="4 9" id="KW-0067">ATP-binding</keyword>
<dbReference type="Proteomes" id="UP000195918">
    <property type="component" value="Unassembled WGS sequence"/>
</dbReference>
<dbReference type="Pfam" id="PF00005">
    <property type="entry name" value="ABC_tran"/>
    <property type="match status" value="1"/>
</dbReference>
<name>A0A1X6WSA3_9ENTE</name>
<dbReference type="OrthoDB" id="9802264at2"/>
<protein>
    <submittedName>
        <fullName evidence="9">Phosphonate ABC transporter ATP-binding protein (TC 3.A.1.9.1)</fullName>
    </submittedName>
</protein>
<dbReference type="EMBL" id="FWFD01000020">
    <property type="protein sequence ID" value="SLM87165.1"/>
    <property type="molecule type" value="Genomic_DNA"/>
</dbReference>
<dbReference type="PANTHER" id="PTHR43166">
    <property type="entry name" value="AMINO ACID IMPORT ATP-BINDING PROTEIN"/>
    <property type="match status" value="1"/>
</dbReference>
<evidence type="ECO:0000313" key="9">
    <source>
        <dbReference type="EMBL" id="SLM87165.1"/>
    </source>
</evidence>
<evidence type="ECO:0000256" key="5">
    <source>
        <dbReference type="ARBA" id="ARBA00022885"/>
    </source>
</evidence>
<dbReference type="RefSeq" id="WP_086952782.1">
    <property type="nucleotide sequence ID" value="NZ_FWFD01000020.1"/>
</dbReference>
<dbReference type="Gene3D" id="3.40.50.300">
    <property type="entry name" value="P-loop containing nucleotide triphosphate hydrolases"/>
    <property type="match status" value="1"/>
</dbReference>
<sequence>MKTILELKHVKKEYKNQHVALKGIDLKIKEGEFVVIIGPSGAGKSTLIRTINQLVAPSSGEVIFQGVSLTQTNKKELRASRAKIGMIFQHYNLINRTNVLKNVLHGRLGQVSLLTSTFGLYSQEDRQQAVELLKTVGLEEHMYKKAQNLSGGQMQRVGICRAIMQNPDLILADEPIASLDPKSSKKVMKHLKNITEQKGLTCIVNLHQVDIAKEYATRIIGVRAGEIVFDGLPSQLTTDAIAHIYDVQEEEIEPREDRLSIPVMSMEESVYG</sequence>
<dbReference type="InterPro" id="IPR050086">
    <property type="entry name" value="MetN_ABC_transporter-like"/>
</dbReference>
<dbReference type="InterPro" id="IPR017871">
    <property type="entry name" value="ABC_transporter-like_CS"/>
</dbReference>
<dbReference type="PROSITE" id="PS00211">
    <property type="entry name" value="ABC_TRANSPORTER_1"/>
    <property type="match status" value="1"/>
</dbReference>
<proteinExistence type="predicted"/>
<evidence type="ECO:0000256" key="6">
    <source>
        <dbReference type="ARBA" id="ARBA00022967"/>
    </source>
</evidence>
<keyword evidence="3" id="KW-0547">Nucleotide-binding</keyword>
<reference evidence="10" key="1">
    <citation type="submission" date="2017-02" db="EMBL/GenBank/DDBJ databases">
        <authorList>
            <person name="Dridi B."/>
        </authorList>
    </citation>
    <scope>NUCLEOTIDE SEQUENCE [LARGE SCALE GENOMIC DNA]</scope>
    <source>
        <strain evidence="10">bH819</strain>
    </source>
</reference>
<dbReference type="NCBIfam" id="TIGR02315">
    <property type="entry name" value="ABC_phnC"/>
    <property type="match status" value="1"/>
</dbReference>
<organism evidence="9 10">
    <name type="scientific">Vagococcus fluvialis bH819</name>
    <dbReference type="NCBI Taxonomy" id="1255619"/>
    <lineage>
        <taxon>Bacteria</taxon>
        <taxon>Bacillati</taxon>
        <taxon>Bacillota</taxon>
        <taxon>Bacilli</taxon>
        <taxon>Lactobacillales</taxon>
        <taxon>Enterococcaceae</taxon>
        <taxon>Vagococcus</taxon>
    </lineage>
</organism>
<evidence type="ECO:0000256" key="2">
    <source>
        <dbReference type="ARBA" id="ARBA00022475"/>
    </source>
</evidence>
<evidence type="ECO:0000256" key="1">
    <source>
        <dbReference type="ARBA" id="ARBA00022448"/>
    </source>
</evidence>
<feature type="domain" description="ABC transporter" evidence="8">
    <location>
        <begin position="5"/>
        <end position="249"/>
    </location>
</feature>
<dbReference type="InterPro" id="IPR003439">
    <property type="entry name" value="ABC_transporter-like_ATP-bd"/>
</dbReference>
<dbReference type="AlphaFoldDB" id="A0A1X6WSA3"/>
<dbReference type="SMART" id="SM00382">
    <property type="entry name" value="AAA"/>
    <property type="match status" value="1"/>
</dbReference>
<dbReference type="PROSITE" id="PS50893">
    <property type="entry name" value="ABC_TRANSPORTER_2"/>
    <property type="match status" value="1"/>
</dbReference>
<dbReference type="PANTHER" id="PTHR43166:SF6">
    <property type="entry name" value="PHOSPHONATES IMPORT ATP-BINDING PROTEIN PHNC"/>
    <property type="match status" value="1"/>
</dbReference>
<dbReference type="InterPro" id="IPR003593">
    <property type="entry name" value="AAA+_ATPase"/>
</dbReference>
<dbReference type="GO" id="GO:0005524">
    <property type="term" value="F:ATP binding"/>
    <property type="evidence" value="ECO:0007669"/>
    <property type="project" value="UniProtKB-KW"/>
</dbReference>
<dbReference type="GO" id="GO:0015416">
    <property type="term" value="F:ABC-type phosphonate transporter activity"/>
    <property type="evidence" value="ECO:0007669"/>
    <property type="project" value="InterPro"/>
</dbReference>
<dbReference type="GO" id="GO:0016887">
    <property type="term" value="F:ATP hydrolysis activity"/>
    <property type="evidence" value="ECO:0007669"/>
    <property type="project" value="InterPro"/>
</dbReference>
<keyword evidence="10" id="KW-1185">Reference proteome</keyword>
<evidence type="ECO:0000256" key="3">
    <source>
        <dbReference type="ARBA" id="ARBA00022741"/>
    </source>
</evidence>
<dbReference type="InterPro" id="IPR027417">
    <property type="entry name" value="P-loop_NTPase"/>
</dbReference>
<dbReference type="SUPFAM" id="SSF52540">
    <property type="entry name" value="P-loop containing nucleoside triphosphate hydrolases"/>
    <property type="match status" value="1"/>
</dbReference>
<accession>A0A1X6WSA3</accession>